<accession>A0ABQ0LKE9</accession>
<dbReference type="EMBL" id="DF847278">
    <property type="protein sequence ID" value="GAT51590.1"/>
    <property type="molecule type" value="Genomic_DNA"/>
</dbReference>
<reference evidence="2" key="1">
    <citation type="submission" date="2014-09" db="EMBL/GenBank/DDBJ databases">
        <title>Genome sequence of the luminous mushroom Mycena chlorophos for searching fungal bioluminescence genes.</title>
        <authorList>
            <person name="Tanaka Y."/>
            <person name="Kasuga D."/>
            <person name="Oba Y."/>
            <person name="Hase S."/>
            <person name="Sato K."/>
            <person name="Oba Y."/>
            <person name="Sakakibara Y."/>
        </authorList>
    </citation>
    <scope>NUCLEOTIDE SEQUENCE</scope>
</reference>
<evidence type="ECO:0000256" key="1">
    <source>
        <dbReference type="SAM" id="SignalP"/>
    </source>
</evidence>
<keyword evidence="3" id="KW-1185">Reference proteome</keyword>
<organism evidence="2 3">
    <name type="scientific">Mycena chlorophos</name>
    <name type="common">Agaric fungus</name>
    <name type="synonym">Agaricus chlorophos</name>
    <dbReference type="NCBI Taxonomy" id="658473"/>
    <lineage>
        <taxon>Eukaryota</taxon>
        <taxon>Fungi</taxon>
        <taxon>Dikarya</taxon>
        <taxon>Basidiomycota</taxon>
        <taxon>Agaricomycotina</taxon>
        <taxon>Agaricomycetes</taxon>
        <taxon>Agaricomycetidae</taxon>
        <taxon>Agaricales</taxon>
        <taxon>Marasmiineae</taxon>
        <taxon>Mycenaceae</taxon>
        <taxon>Mycena</taxon>
    </lineage>
</organism>
<feature type="chain" id="PRO_5045786792" evidence="1">
    <location>
        <begin position="21"/>
        <end position="132"/>
    </location>
</feature>
<gene>
    <name evidence="2" type="ORF">MCHLO_08719</name>
</gene>
<evidence type="ECO:0000313" key="3">
    <source>
        <dbReference type="Proteomes" id="UP000815677"/>
    </source>
</evidence>
<name>A0ABQ0LKE9_MYCCL</name>
<proteinExistence type="predicted"/>
<protein>
    <submittedName>
        <fullName evidence="2">Uncharacterized protein</fullName>
    </submittedName>
</protein>
<keyword evidence="1" id="KW-0732">Signal</keyword>
<dbReference type="Proteomes" id="UP000815677">
    <property type="component" value="Unassembled WGS sequence"/>
</dbReference>
<sequence>MPRASAVFLVALFCSSLVAAAPVQVAQQQPAEIEVAVAPASDVPVAAVAPIAAVQPIVAAAQATIAAAISAPLAAILAPAEHSETHTTTVHVSEFVHSAEKRRRSFLNALYPHDMNTQISRTKQRARLLSGL</sequence>
<feature type="signal peptide" evidence="1">
    <location>
        <begin position="1"/>
        <end position="20"/>
    </location>
</feature>
<evidence type="ECO:0000313" key="2">
    <source>
        <dbReference type="EMBL" id="GAT51590.1"/>
    </source>
</evidence>